<feature type="region of interest" description="Disordered" evidence="1">
    <location>
        <begin position="174"/>
        <end position="210"/>
    </location>
</feature>
<protein>
    <recommendedName>
        <fullName evidence="2">HD-GYP domain-containing protein</fullName>
    </recommendedName>
</protein>
<evidence type="ECO:0000313" key="3">
    <source>
        <dbReference type="EMBL" id="OGF25802.1"/>
    </source>
</evidence>
<reference evidence="3 4" key="1">
    <citation type="journal article" date="2016" name="Nat. Commun.">
        <title>Thousands of microbial genomes shed light on interconnected biogeochemical processes in an aquifer system.</title>
        <authorList>
            <person name="Anantharaman K."/>
            <person name="Brown C.T."/>
            <person name="Hug L.A."/>
            <person name="Sharon I."/>
            <person name="Castelle C.J."/>
            <person name="Probst A.J."/>
            <person name="Thomas B.C."/>
            <person name="Singh A."/>
            <person name="Wilkins M.J."/>
            <person name="Karaoz U."/>
            <person name="Brodie E.L."/>
            <person name="Williams K.H."/>
            <person name="Hubbard S.S."/>
            <person name="Banfield J.F."/>
        </authorList>
    </citation>
    <scope>NUCLEOTIDE SEQUENCE [LARGE SCALE GENOMIC DNA]</scope>
</reference>
<dbReference type="EMBL" id="MFGB01000020">
    <property type="protein sequence ID" value="OGF25802.1"/>
    <property type="molecule type" value="Genomic_DNA"/>
</dbReference>
<sequence>MLERLFRRNNKERSPHLAENDESAEAVKKEKLPVVFLSPAVKEELEKNSFLQKAVGDIYELDDDLTARTGGAYNFDTYKHSLNIANLIAEKAEKLAIDPAAAKLMIRAAIMHDVGKTKMPAEVLTRPTSLTAEEKAVHVRESVKYLKDVIAQKSLSSEEAEEFEKLLYIVGGHHNEDGYPRKGQERRRGGEPIQSESERRSRSRRRDFGPETEDARRFFAEFDKYESLRSPRVYKGSRTAEEIESLLSSIFVRSEDGKRIEALLEKTPY</sequence>
<dbReference type="Gene3D" id="1.10.3210.10">
    <property type="entry name" value="Hypothetical protein af1432"/>
    <property type="match status" value="1"/>
</dbReference>
<feature type="region of interest" description="Disordered" evidence="1">
    <location>
        <begin position="1"/>
        <end position="24"/>
    </location>
</feature>
<evidence type="ECO:0000313" key="4">
    <source>
        <dbReference type="Proteomes" id="UP000178367"/>
    </source>
</evidence>
<dbReference type="InterPro" id="IPR003607">
    <property type="entry name" value="HD/PDEase_dom"/>
</dbReference>
<comment type="caution">
    <text evidence="3">The sequence shown here is derived from an EMBL/GenBank/DDBJ whole genome shotgun (WGS) entry which is preliminary data.</text>
</comment>
<dbReference type="STRING" id="1797994.A2227_01210"/>
<dbReference type="InterPro" id="IPR006675">
    <property type="entry name" value="HDIG_dom"/>
</dbReference>
<dbReference type="Pfam" id="PF01966">
    <property type="entry name" value="HD"/>
    <property type="match status" value="1"/>
</dbReference>
<dbReference type="InterPro" id="IPR037522">
    <property type="entry name" value="HD_GYP_dom"/>
</dbReference>
<dbReference type="NCBIfam" id="TIGR00277">
    <property type="entry name" value="HDIG"/>
    <property type="match status" value="1"/>
</dbReference>
<feature type="domain" description="HD-GYP" evidence="2">
    <location>
        <begin position="55"/>
        <end position="269"/>
    </location>
</feature>
<dbReference type="Proteomes" id="UP000178367">
    <property type="component" value="Unassembled WGS sequence"/>
</dbReference>
<dbReference type="InterPro" id="IPR006674">
    <property type="entry name" value="HD_domain"/>
</dbReference>
<dbReference type="PANTHER" id="PTHR43155">
    <property type="entry name" value="CYCLIC DI-GMP PHOSPHODIESTERASE PA4108-RELATED"/>
    <property type="match status" value="1"/>
</dbReference>
<proteinExistence type="predicted"/>
<gene>
    <name evidence="3" type="ORF">A2227_01210</name>
</gene>
<dbReference type="PANTHER" id="PTHR43155:SF2">
    <property type="entry name" value="CYCLIC DI-GMP PHOSPHODIESTERASE PA4108"/>
    <property type="match status" value="1"/>
</dbReference>
<evidence type="ECO:0000259" key="2">
    <source>
        <dbReference type="PROSITE" id="PS51832"/>
    </source>
</evidence>
<dbReference type="SMART" id="SM00471">
    <property type="entry name" value="HDc"/>
    <property type="match status" value="1"/>
</dbReference>
<organism evidence="3 4">
    <name type="scientific">Candidatus Falkowbacteria bacterium RIFOXYA2_FULL_47_19</name>
    <dbReference type="NCBI Taxonomy" id="1797994"/>
    <lineage>
        <taxon>Bacteria</taxon>
        <taxon>Candidatus Falkowiibacteriota</taxon>
    </lineage>
</organism>
<dbReference type="CDD" id="cd00077">
    <property type="entry name" value="HDc"/>
    <property type="match status" value="1"/>
</dbReference>
<evidence type="ECO:0000256" key="1">
    <source>
        <dbReference type="SAM" id="MobiDB-lite"/>
    </source>
</evidence>
<dbReference type="AlphaFoldDB" id="A0A1F5SGR3"/>
<dbReference type="SUPFAM" id="SSF109604">
    <property type="entry name" value="HD-domain/PDEase-like"/>
    <property type="match status" value="1"/>
</dbReference>
<accession>A0A1F5SGR3</accession>
<dbReference type="PROSITE" id="PS51832">
    <property type="entry name" value="HD_GYP"/>
    <property type="match status" value="1"/>
</dbReference>
<name>A0A1F5SGR3_9BACT</name>